<dbReference type="Proteomes" id="UP001161409">
    <property type="component" value="Unassembled WGS sequence"/>
</dbReference>
<evidence type="ECO:0000313" key="3">
    <source>
        <dbReference type="Proteomes" id="UP001161409"/>
    </source>
</evidence>
<organism evidence="2 3">
    <name type="scientific">Sneathiella chinensis</name>
    <dbReference type="NCBI Taxonomy" id="349750"/>
    <lineage>
        <taxon>Bacteria</taxon>
        <taxon>Pseudomonadati</taxon>
        <taxon>Pseudomonadota</taxon>
        <taxon>Alphaproteobacteria</taxon>
        <taxon>Sneathiellales</taxon>
        <taxon>Sneathiellaceae</taxon>
        <taxon>Sneathiella</taxon>
    </lineage>
</organism>
<proteinExistence type="predicted"/>
<reference evidence="2" key="2">
    <citation type="submission" date="2023-01" db="EMBL/GenBank/DDBJ databases">
        <title>Draft genome sequence of Sneathiella chinensis strain NBRC 103408.</title>
        <authorList>
            <person name="Sun Q."/>
            <person name="Mori K."/>
        </authorList>
    </citation>
    <scope>NUCLEOTIDE SEQUENCE</scope>
    <source>
        <strain evidence="2">NBRC 103408</strain>
    </source>
</reference>
<keyword evidence="3" id="KW-1185">Reference proteome</keyword>
<protein>
    <submittedName>
        <fullName evidence="2">Uncharacterized protein</fullName>
    </submittedName>
</protein>
<gene>
    <name evidence="2" type="ORF">GCM10007924_03250</name>
</gene>
<evidence type="ECO:0000256" key="1">
    <source>
        <dbReference type="SAM" id="MobiDB-lite"/>
    </source>
</evidence>
<feature type="region of interest" description="Disordered" evidence="1">
    <location>
        <begin position="1"/>
        <end position="31"/>
    </location>
</feature>
<feature type="region of interest" description="Disordered" evidence="1">
    <location>
        <begin position="44"/>
        <end position="77"/>
    </location>
</feature>
<accession>A0ABQ5TZ02</accession>
<feature type="compositionally biased region" description="Basic and acidic residues" evidence="1">
    <location>
        <begin position="67"/>
        <end position="77"/>
    </location>
</feature>
<sequence length="77" mass="8365">MTDGKKSSLPPEKAERPASPVQDVREFSSPPCRLHEVDRHWLWSEKGEQIAPPAATGVGDGGTARDAPSDPESRKDD</sequence>
<name>A0ABQ5TZ02_9PROT</name>
<comment type="caution">
    <text evidence="2">The sequence shown here is derived from an EMBL/GenBank/DDBJ whole genome shotgun (WGS) entry which is preliminary data.</text>
</comment>
<reference evidence="2" key="1">
    <citation type="journal article" date="2014" name="Int. J. Syst. Evol. Microbiol.">
        <title>Complete genome of a new Firmicutes species belonging to the dominant human colonic microbiota ('Ruminococcus bicirculans') reveals two chromosomes and a selective capacity to utilize plant glucans.</title>
        <authorList>
            <consortium name="NISC Comparative Sequencing Program"/>
            <person name="Wegmann U."/>
            <person name="Louis P."/>
            <person name="Goesmann A."/>
            <person name="Henrissat B."/>
            <person name="Duncan S.H."/>
            <person name="Flint H.J."/>
        </authorList>
    </citation>
    <scope>NUCLEOTIDE SEQUENCE</scope>
    <source>
        <strain evidence="2">NBRC 103408</strain>
    </source>
</reference>
<evidence type="ECO:0000313" key="2">
    <source>
        <dbReference type="EMBL" id="GLQ05104.1"/>
    </source>
</evidence>
<feature type="compositionally biased region" description="Basic and acidic residues" evidence="1">
    <location>
        <begin position="1"/>
        <end position="16"/>
    </location>
</feature>
<dbReference type="EMBL" id="BSNF01000001">
    <property type="protein sequence ID" value="GLQ05104.1"/>
    <property type="molecule type" value="Genomic_DNA"/>
</dbReference>
<dbReference type="RefSeq" id="WP_169559133.1">
    <property type="nucleotide sequence ID" value="NZ_BSNF01000001.1"/>
</dbReference>